<feature type="region of interest" description="Disordered" evidence="1">
    <location>
        <begin position="20"/>
        <end position="113"/>
    </location>
</feature>
<evidence type="ECO:0000313" key="2">
    <source>
        <dbReference type="EMBL" id="CAK0838377.1"/>
    </source>
</evidence>
<evidence type="ECO:0000313" key="3">
    <source>
        <dbReference type="Proteomes" id="UP001189429"/>
    </source>
</evidence>
<accession>A0ABN9T0J1</accession>
<feature type="compositionally biased region" description="Basic and acidic residues" evidence="1">
    <location>
        <begin position="341"/>
        <end position="351"/>
    </location>
</feature>
<sequence length="351" mass="36277">MTPTGQSSAWQGDAAQQLIVYGNGHSGAPARDTKGLGKGQGADGGPPLGRGCGGPAKVGGQQPHATGAGATSPTAEKHGTLAPLCDRLGEGKQAEARRRAAEALRRRPKEATESVQVRLNKAHWKMRGVNRKPEAAHEKHDSLRCQLAEQKTEVPKDKCHTTQCKLSLKDIMDRNRLAKVFNTSACDLFKCDGLNLNEDHNVAIESRAQQLKKGLSPMAGALFADAKQKMDELRQTHAAHLKRPAAKRHRNDDDEEAETQAGGCTPPAATQPSAGAAATERPAPATPAAAGHPAPVSPGAAAGAKVEGMDVPLQPGASAAAPTGTEANGGDPTAAPSSGSAHERADRIAGA</sequence>
<comment type="caution">
    <text evidence="2">The sequence shown here is derived from an EMBL/GenBank/DDBJ whole genome shotgun (WGS) entry which is preliminary data.</text>
</comment>
<feature type="non-terminal residue" evidence="2">
    <location>
        <position position="351"/>
    </location>
</feature>
<evidence type="ECO:0000256" key="1">
    <source>
        <dbReference type="SAM" id="MobiDB-lite"/>
    </source>
</evidence>
<keyword evidence="3" id="KW-1185">Reference proteome</keyword>
<feature type="compositionally biased region" description="Basic and acidic residues" evidence="1">
    <location>
        <begin position="87"/>
        <end position="112"/>
    </location>
</feature>
<organism evidence="2 3">
    <name type="scientific">Prorocentrum cordatum</name>
    <dbReference type="NCBI Taxonomy" id="2364126"/>
    <lineage>
        <taxon>Eukaryota</taxon>
        <taxon>Sar</taxon>
        <taxon>Alveolata</taxon>
        <taxon>Dinophyceae</taxon>
        <taxon>Prorocentrales</taxon>
        <taxon>Prorocentraceae</taxon>
        <taxon>Prorocentrum</taxon>
    </lineage>
</organism>
<feature type="compositionally biased region" description="Basic residues" evidence="1">
    <location>
        <begin position="239"/>
        <end position="249"/>
    </location>
</feature>
<name>A0ABN9T0J1_9DINO</name>
<dbReference type="EMBL" id="CAUYUJ010014218">
    <property type="protein sequence ID" value="CAK0838377.1"/>
    <property type="molecule type" value="Genomic_DNA"/>
</dbReference>
<feature type="compositionally biased region" description="Gly residues" evidence="1">
    <location>
        <begin position="36"/>
        <end position="57"/>
    </location>
</feature>
<gene>
    <name evidence="2" type="ORF">PCOR1329_LOCUS34331</name>
</gene>
<proteinExistence type="predicted"/>
<dbReference type="Proteomes" id="UP001189429">
    <property type="component" value="Unassembled WGS sequence"/>
</dbReference>
<protein>
    <submittedName>
        <fullName evidence="2">Uncharacterized protein</fullName>
    </submittedName>
</protein>
<reference evidence="2" key="1">
    <citation type="submission" date="2023-10" db="EMBL/GenBank/DDBJ databases">
        <authorList>
            <person name="Chen Y."/>
            <person name="Shah S."/>
            <person name="Dougan E. K."/>
            <person name="Thang M."/>
            <person name="Chan C."/>
        </authorList>
    </citation>
    <scope>NUCLEOTIDE SEQUENCE [LARGE SCALE GENOMIC DNA]</scope>
</reference>
<feature type="compositionally biased region" description="Low complexity" evidence="1">
    <location>
        <begin position="265"/>
        <end position="304"/>
    </location>
</feature>
<feature type="region of interest" description="Disordered" evidence="1">
    <location>
        <begin position="239"/>
        <end position="351"/>
    </location>
</feature>